<dbReference type="GO" id="GO:0000139">
    <property type="term" value="C:Golgi membrane"/>
    <property type="evidence" value="ECO:0007669"/>
    <property type="project" value="TreeGrafter"/>
</dbReference>
<dbReference type="Gene3D" id="1.50.10.10">
    <property type="match status" value="1"/>
</dbReference>
<keyword evidence="4 6" id="KW-0378">Hydrolase</keyword>
<dbReference type="InterPro" id="IPR012341">
    <property type="entry name" value="6hp_glycosidase-like_sf"/>
</dbReference>
<feature type="non-terminal residue" evidence="8">
    <location>
        <position position="72"/>
    </location>
</feature>
<gene>
    <name evidence="7" type="ORF">OVA965_LOCUS40329</name>
    <name evidence="8" type="ORF">TMI583_LOCUS41740</name>
</gene>
<evidence type="ECO:0000256" key="6">
    <source>
        <dbReference type="RuleBase" id="RU361193"/>
    </source>
</evidence>
<dbReference type="PANTHER" id="PTHR11742:SF6">
    <property type="entry name" value="MANNOSYL-OLIGOSACCHARIDE ALPHA-1,2-MANNOSIDASE IA-RELATED"/>
    <property type="match status" value="1"/>
</dbReference>
<dbReference type="InterPro" id="IPR036026">
    <property type="entry name" value="Seven-hairpin_glycosidases"/>
</dbReference>
<evidence type="ECO:0000313" key="8">
    <source>
        <dbReference type="EMBL" id="CAF4364634.1"/>
    </source>
</evidence>
<dbReference type="SUPFAM" id="SSF48225">
    <property type="entry name" value="Seven-hairpin glycosidases"/>
    <property type="match status" value="1"/>
</dbReference>
<dbReference type="Proteomes" id="UP000677228">
    <property type="component" value="Unassembled WGS sequence"/>
</dbReference>
<dbReference type="PRINTS" id="PR00747">
    <property type="entry name" value="GLYHDRLASE47"/>
</dbReference>
<name>A0A8S2V3C0_9BILA</name>
<dbReference type="GO" id="GO:0005975">
    <property type="term" value="P:carbohydrate metabolic process"/>
    <property type="evidence" value="ECO:0007669"/>
    <property type="project" value="InterPro"/>
</dbReference>
<evidence type="ECO:0000256" key="1">
    <source>
        <dbReference type="ARBA" id="ARBA00001913"/>
    </source>
</evidence>
<comment type="similarity">
    <text evidence="3 6">Belongs to the glycosyl hydrolase 47 family.</text>
</comment>
<evidence type="ECO:0000256" key="3">
    <source>
        <dbReference type="ARBA" id="ARBA00007658"/>
    </source>
</evidence>
<dbReference type="GO" id="GO:0004571">
    <property type="term" value="F:mannosyl-oligosaccharide 1,2-alpha-mannosidase activity"/>
    <property type="evidence" value="ECO:0007669"/>
    <property type="project" value="InterPro"/>
</dbReference>
<proteinExistence type="inferred from homology"/>
<dbReference type="AlphaFoldDB" id="A0A8S2V3C0"/>
<dbReference type="EMBL" id="CAJOBA010066400">
    <property type="protein sequence ID" value="CAF4364634.1"/>
    <property type="molecule type" value="Genomic_DNA"/>
</dbReference>
<dbReference type="EMBL" id="CAJNOK010043637">
    <property type="protein sequence ID" value="CAF1570430.1"/>
    <property type="molecule type" value="Genomic_DNA"/>
</dbReference>
<dbReference type="Proteomes" id="UP000682733">
    <property type="component" value="Unassembled WGS sequence"/>
</dbReference>
<dbReference type="EC" id="3.2.1.-" evidence="6"/>
<keyword evidence="5" id="KW-1015">Disulfide bond</keyword>
<dbReference type="GO" id="GO:0005783">
    <property type="term" value="C:endoplasmic reticulum"/>
    <property type="evidence" value="ECO:0007669"/>
    <property type="project" value="TreeGrafter"/>
</dbReference>
<keyword evidence="6" id="KW-0326">Glycosidase</keyword>
<dbReference type="GO" id="GO:0005509">
    <property type="term" value="F:calcium ion binding"/>
    <property type="evidence" value="ECO:0007669"/>
    <property type="project" value="InterPro"/>
</dbReference>
<comment type="caution">
    <text evidence="8">The sequence shown here is derived from an EMBL/GenBank/DDBJ whole genome shotgun (WGS) entry which is preliminary data.</text>
</comment>
<comment type="cofactor">
    <cofactor evidence="1">
        <name>Ca(2+)</name>
        <dbReference type="ChEBI" id="CHEBI:29108"/>
    </cofactor>
</comment>
<evidence type="ECO:0000313" key="7">
    <source>
        <dbReference type="EMBL" id="CAF1570430.1"/>
    </source>
</evidence>
<comment type="pathway">
    <text evidence="2">Protein modification; protein glycosylation.</text>
</comment>
<reference evidence="8" key="1">
    <citation type="submission" date="2021-02" db="EMBL/GenBank/DDBJ databases">
        <authorList>
            <person name="Nowell W R."/>
        </authorList>
    </citation>
    <scope>NUCLEOTIDE SEQUENCE</scope>
</reference>
<sequence length="72" mass="8475">MLYHSFTNYAKYAWGANEYRPISKQTHTTDIFGNQSLGITIIDSIDTLYIAKLDVEYRKARNWIEKQFNPNV</sequence>
<organism evidence="8 9">
    <name type="scientific">Didymodactylos carnosus</name>
    <dbReference type="NCBI Taxonomy" id="1234261"/>
    <lineage>
        <taxon>Eukaryota</taxon>
        <taxon>Metazoa</taxon>
        <taxon>Spiralia</taxon>
        <taxon>Gnathifera</taxon>
        <taxon>Rotifera</taxon>
        <taxon>Eurotatoria</taxon>
        <taxon>Bdelloidea</taxon>
        <taxon>Philodinida</taxon>
        <taxon>Philodinidae</taxon>
        <taxon>Didymodactylos</taxon>
    </lineage>
</organism>
<evidence type="ECO:0000313" key="9">
    <source>
        <dbReference type="Proteomes" id="UP000682733"/>
    </source>
</evidence>
<dbReference type="PANTHER" id="PTHR11742">
    <property type="entry name" value="MANNOSYL-OLIGOSACCHARIDE ALPHA-1,2-MANNOSIDASE-RELATED"/>
    <property type="match status" value="1"/>
</dbReference>
<evidence type="ECO:0000256" key="2">
    <source>
        <dbReference type="ARBA" id="ARBA00004922"/>
    </source>
</evidence>
<dbReference type="InterPro" id="IPR050749">
    <property type="entry name" value="Glycosyl_Hydrolase_47"/>
</dbReference>
<evidence type="ECO:0000256" key="5">
    <source>
        <dbReference type="ARBA" id="ARBA00023157"/>
    </source>
</evidence>
<accession>A0A8S2V3C0</accession>
<dbReference type="Pfam" id="PF01532">
    <property type="entry name" value="Glyco_hydro_47"/>
    <property type="match status" value="1"/>
</dbReference>
<protein>
    <recommendedName>
        <fullName evidence="6">alpha-1,2-Mannosidase</fullName>
        <ecNumber evidence="6">3.2.1.-</ecNumber>
    </recommendedName>
</protein>
<dbReference type="InterPro" id="IPR001382">
    <property type="entry name" value="Glyco_hydro_47"/>
</dbReference>
<evidence type="ECO:0000256" key="4">
    <source>
        <dbReference type="ARBA" id="ARBA00022801"/>
    </source>
</evidence>